<dbReference type="InterPro" id="IPR044880">
    <property type="entry name" value="NCX_ion-bd_dom_sf"/>
</dbReference>
<keyword evidence="6" id="KW-0406">Ion transport</keyword>
<sequence length="210" mass="23058">MYVPFAFIIDLGASDTWTFVQDALASQRIDVVRNQMNCSMCRARRGNLRLLSWDIEGDAYSPPHEDGLVLHIMVALSTLIMSNTLLVFCSKFMVEQVRDITSSGFISVEFLGLVVVPLAASFMEFKNAVSVAMIDKLELTLAASLGRSISTILLAFPIVVLVGWIMGNDTIVLELGIFPTTTLVLALFILHSVVTTGKSNYWNGVQMFGA</sequence>
<reference evidence="10 11" key="1">
    <citation type="submission" date="2016-03" db="EMBL/GenBank/DDBJ databases">
        <authorList>
            <person name="Ploux O."/>
        </authorList>
    </citation>
    <scope>NUCLEOTIDE SEQUENCE [LARGE SCALE GENOMIC DNA]</scope>
    <source>
        <strain evidence="10 11">UAMH 11012</strain>
    </source>
</reference>
<keyword evidence="4 8" id="KW-0812">Transmembrane</keyword>
<dbReference type="GO" id="GO:0000329">
    <property type="term" value="C:fungal-type vacuole membrane"/>
    <property type="evidence" value="ECO:0007669"/>
    <property type="project" value="TreeGrafter"/>
</dbReference>
<keyword evidence="5 8" id="KW-1133">Transmembrane helix</keyword>
<dbReference type="GO" id="GO:0012505">
    <property type="term" value="C:endomembrane system"/>
    <property type="evidence" value="ECO:0007669"/>
    <property type="project" value="UniProtKB-SubCell"/>
</dbReference>
<evidence type="ECO:0000313" key="11">
    <source>
        <dbReference type="Proteomes" id="UP000184330"/>
    </source>
</evidence>
<evidence type="ECO:0000256" key="8">
    <source>
        <dbReference type="SAM" id="Phobius"/>
    </source>
</evidence>
<evidence type="ECO:0000313" key="10">
    <source>
        <dbReference type="EMBL" id="CZR57798.1"/>
    </source>
</evidence>
<feature type="transmembrane region" description="Helical" evidence="8">
    <location>
        <begin position="171"/>
        <end position="194"/>
    </location>
</feature>
<feature type="domain" description="Sodium/calcium exchanger membrane region" evidence="9">
    <location>
        <begin position="76"/>
        <end position="209"/>
    </location>
</feature>
<organism evidence="10 11">
    <name type="scientific">Phialocephala subalpina</name>
    <dbReference type="NCBI Taxonomy" id="576137"/>
    <lineage>
        <taxon>Eukaryota</taxon>
        <taxon>Fungi</taxon>
        <taxon>Dikarya</taxon>
        <taxon>Ascomycota</taxon>
        <taxon>Pezizomycotina</taxon>
        <taxon>Leotiomycetes</taxon>
        <taxon>Helotiales</taxon>
        <taxon>Mollisiaceae</taxon>
        <taxon>Phialocephala</taxon>
        <taxon>Phialocephala fortinii species complex</taxon>
    </lineage>
</organism>
<feature type="transmembrane region" description="Helical" evidence="8">
    <location>
        <begin position="68"/>
        <end position="88"/>
    </location>
</feature>
<feature type="transmembrane region" description="Helical" evidence="8">
    <location>
        <begin position="140"/>
        <end position="164"/>
    </location>
</feature>
<keyword evidence="7 8" id="KW-0472">Membrane</keyword>
<keyword evidence="11" id="KW-1185">Reference proteome</keyword>
<dbReference type="EMBL" id="FJOG01000010">
    <property type="protein sequence ID" value="CZR57798.1"/>
    <property type="molecule type" value="Genomic_DNA"/>
</dbReference>
<gene>
    <name evidence="10" type="ORF">PAC_07687</name>
</gene>
<dbReference type="Pfam" id="PF01699">
    <property type="entry name" value="Na_Ca_ex"/>
    <property type="match status" value="1"/>
</dbReference>
<dbReference type="InterPro" id="IPR004837">
    <property type="entry name" value="NaCa_Exmemb"/>
</dbReference>
<evidence type="ECO:0000256" key="1">
    <source>
        <dbReference type="ARBA" id="ARBA00004127"/>
    </source>
</evidence>
<dbReference type="GO" id="GO:0015369">
    <property type="term" value="F:calcium:proton antiporter activity"/>
    <property type="evidence" value="ECO:0007669"/>
    <property type="project" value="TreeGrafter"/>
</dbReference>
<evidence type="ECO:0000256" key="4">
    <source>
        <dbReference type="ARBA" id="ARBA00022692"/>
    </source>
</evidence>
<evidence type="ECO:0000256" key="3">
    <source>
        <dbReference type="ARBA" id="ARBA00022448"/>
    </source>
</evidence>
<evidence type="ECO:0000256" key="2">
    <source>
        <dbReference type="ARBA" id="ARBA00008170"/>
    </source>
</evidence>
<dbReference type="STRING" id="576137.A0A1L7WYE9"/>
<comment type="subcellular location">
    <subcellularLocation>
        <location evidence="1">Endomembrane system</location>
        <topology evidence="1">Multi-pass membrane protein</topology>
    </subcellularLocation>
</comment>
<dbReference type="PANTHER" id="PTHR31503:SF20">
    <property type="entry name" value="CA(2+)_H(+) EXCHANGER, PUTATIVE (EUROFUNG)-RELATED"/>
    <property type="match status" value="1"/>
</dbReference>
<name>A0A1L7WYE9_9HELO</name>
<dbReference type="Gene3D" id="1.20.1420.30">
    <property type="entry name" value="NCX, central ion-binding region"/>
    <property type="match status" value="1"/>
</dbReference>
<proteinExistence type="inferred from homology"/>
<protein>
    <recommendedName>
        <fullName evidence="9">Sodium/calcium exchanger membrane region domain-containing protein</fullName>
    </recommendedName>
</protein>
<dbReference type="InterPro" id="IPR004713">
    <property type="entry name" value="CaH_exchang"/>
</dbReference>
<accession>A0A1L7WYE9</accession>
<dbReference type="Proteomes" id="UP000184330">
    <property type="component" value="Unassembled WGS sequence"/>
</dbReference>
<evidence type="ECO:0000256" key="5">
    <source>
        <dbReference type="ARBA" id="ARBA00022989"/>
    </source>
</evidence>
<comment type="similarity">
    <text evidence="2">Belongs to the Ca(2+):cation antiporter (CaCA) (TC 2.A.19) family.</text>
</comment>
<evidence type="ECO:0000259" key="9">
    <source>
        <dbReference type="Pfam" id="PF01699"/>
    </source>
</evidence>
<evidence type="ECO:0000256" key="7">
    <source>
        <dbReference type="ARBA" id="ARBA00023136"/>
    </source>
</evidence>
<dbReference type="OrthoDB" id="1699231at2759"/>
<dbReference type="PANTHER" id="PTHR31503">
    <property type="entry name" value="VACUOLAR CALCIUM ION TRANSPORTER"/>
    <property type="match status" value="1"/>
</dbReference>
<dbReference type="AlphaFoldDB" id="A0A1L7WYE9"/>
<dbReference type="GO" id="GO:0006874">
    <property type="term" value="P:intracellular calcium ion homeostasis"/>
    <property type="evidence" value="ECO:0007669"/>
    <property type="project" value="TreeGrafter"/>
</dbReference>
<feature type="transmembrane region" description="Helical" evidence="8">
    <location>
        <begin position="100"/>
        <end position="120"/>
    </location>
</feature>
<keyword evidence="3" id="KW-0813">Transport</keyword>
<evidence type="ECO:0000256" key="6">
    <source>
        <dbReference type="ARBA" id="ARBA00023065"/>
    </source>
</evidence>